<accession>A0ABS4I885</accession>
<feature type="domain" description="Plasmid replication protein RepL" evidence="1">
    <location>
        <begin position="9"/>
        <end position="148"/>
    </location>
</feature>
<keyword evidence="3" id="KW-1185">Reference proteome</keyword>
<evidence type="ECO:0000259" key="1">
    <source>
        <dbReference type="Pfam" id="PF05732"/>
    </source>
</evidence>
<reference evidence="2 3" key="1">
    <citation type="submission" date="2021-03" db="EMBL/GenBank/DDBJ databases">
        <title>Genomic Encyclopedia of Type Strains, Phase IV (KMG-IV): sequencing the most valuable type-strain genomes for metagenomic binning, comparative biology and taxonomic classification.</title>
        <authorList>
            <person name="Goeker M."/>
        </authorList>
    </citation>
    <scope>NUCLEOTIDE SEQUENCE [LARGE SCALE GENOMIC DNA]</scope>
    <source>
        <strain evidence="2 3">DSM 24950</strain>
    </source>
</reference>
<evidence type="ECO:0000313" key="3">
    <source>
        <dbReference type="Proteomes" id="UP001519344"/>
    </source>
</evidence>
<name>A0ABS4I885_9BACL</name>
<comment type="caution">
    <text evidence="2">The sequence shown here is derived from an EMBL/GenBank/DDBJ whole genome shotgun (WGS) entry which is preliminary data.</text>
</comment>
<dbReference type="EMBL" id="JAGGKV010000029">
    <property type="protein sequence ID" value="MBP1967142.1"/>
    <property type="molecule type" value="Genomic_DNA"/>
</dbReference>
<sequence>MVRKREGKYIIDDDGEIVGVVKQDRFVKSMTEVWRFVKRSNLFKPAEERVLYHLSHFLQMNTNALVTTHGEYMTVERMADETGIDRSNIRKVVKELMRKNALGRWCSAEREIYYINPFLFQNGDVPAHLFWLFDNEYHERVKQEHLERFKAGKKRNSLIAT</sequence>
<dbReference type="InterPro" id="IPR036390">
    <property type="entry name" value="WH_DNA-bd_sf"/>
</dbReference>
<protein>
    <recommendedName>
        <fullName evidence="1">Plasmid replication protein RepL domain-containing protein</fullName>
    </recommendedName>
</protein>
<proteinExistence type="predicted"/>
<organism evidence="2 3">
    <name type="scientific">Paenibacillus aceris</name>
    <dbReference type="NCBI Taxonomy" id="869555"/>
    <lineage>
        <taxon>Bacteria</taxon>
        <taxon>Bacillati</taxon>
        <taxon>Bacillota</taxon>
        <taxon>Bacilli</taxon>
        <taxon>Bacillales</taxon>
        <taxon>Paenibacillaceae</taxon>
        <taxon>Paenibacillus</taxon>
    </lineage>
</organism>
<dbReference type="RefSeq" id="WP_167057053.1">
    <property type="nucleotide sequence ID" value="NZ_JAAOZR010000014.1"/>
</dbReference>
<evidence type="ECO:0000313" key="2">
    <source>
        <dbReference type="EMBL" id="MBP1967142.1"/>
    </source>
</evidence>
<dbReference type="SUPFAM" id="SSF46785">
    <property type="entry name" value="Winged helix' DNA-binding domain"/>
    <property type="match status" value="1"/>
</dbReference>
<dbReference type="InterPro" id="IPR008813">
    <property type="entry name" value="Plasmid_replication_RepL"/>
</dbReference>
<gene>
    <name evidence="2" type="ORF">J2Z65_006406</name>
</gene>
<dbReference type="Proteomes" id="UP001519344">
    <property type="component" value="Unassembled WGS sequence"/>
</dbReference>
<dbReference type="Pfam" id="PF05732">
    <property type="entry name" value="RepL"/>
    <property type="match status" value="1"/>
</dbReference>